<organism evidence="3 4">
    <name type="scientific">Trypanosoma theileri</name>
    <dbReference type="NCBI Taxonomy" id="67003"/>
    <lineage>
        <taxon>Eukaryota</taxon>
        <taxon>Discoba</taxon>
        <taxon>Euglenozoa</taxon>
        <taxon>Kinetoplastea</taxon>
        <taxon>Metakinetoplastina</taxon>
        <taxon>Trypanosomatida</taxon>
        <taxon>Trypanosomatidae</taxon>
        <taxon>Trypanosoma</taxon>
    </lineage>
</organism>
<feature type="compositionally biased region" description="Polar residues" evidence="1">
    <location>
        <begin position="151"/>
        <end position="172"/>
    </location>
</feature>
<dbReference type="GeneID" id="39991097"/>
<accession>A0A1X0NF36</accession>
<dbReference type="AlphaFoldDB" id="A0A1X0NF36"/>
<feature type="signal peptide" evidence="2">
    <location>
        <begin position="1"/>
        <end position="23"/>
    </location>
</feature>
<gene>
    <name evidence="3" type="ORF">TM35_000761090</name>
</gene>
<feature type="non-terminal residue" evidence="3">
    <location>
        <position position="231"/>
    </location>
</feature>
<feature type="chain" id="PRO_5013027011" description="Mucin-associated surface protein (MASP)" evidence="2">
    <location>
        <begin position="24"/>
        <end position="231"/>
    </location>
</feature>
<feature type="region of interest" description="Disordered" evidence="1">
    <location>
        <begin position="37"/>
        <end position="128"/>
    </location>
</feature>
<keyword evidence="4" id="KW-1185">Reference proteome</keyword>
<feature type="compositionally biased region" description="Polar residues" evidence="1">
    <location>
        <begin position="196"/>
        <end position="231"/>
    </location>
</feature>
<evidence type="ECO:0000256" key="1">
    <source>
        <dbReference type="SAM" id="MobiDB-lite"/>
    </source>
</evidence>
<sequence length="231" mass="23729">MLLRHLFCILTLLVSCSFLCVLAEAVEPDSLAPDVATACPEASDGPAKPPCSREEPGDGGGGLGGEVSQLPHTKKSTKHQEGSGLPGESKEQTQVISIPLSDPLQQETLPHNDDHSSRSVGAGAAAGAKADVVVGSQGLAKGTETPVAQKAPNTLTDQSVTSKTVLENSNLQPGEKDKEAMPADASSKMDLGPSRNGPQPATTVEGTSHSDSEPNTSDTRTSENAETTPTN</sequence>
<dbReference type="RefSeq" id="XP_028877392.1">
    <property type="nucleotide sequence ID" value="XM_029031317.1"/>
</dbReference>
<dbReference type="PROSITE" id="PS51257">
    <property type="entry name" value="PROKAR_LIPOPROTEIN"/>
    <property type="match status" value="1"/>
</dbReference>
<proteinExistence type="predicted"/>
<evidence type="ECO:0000256" key="2">
    <source>
        <dbReference type="SAM" id="SignalP"/>
    </source>
</evidence>
<evidence type="ECO:0008006" key="5">
    <source>
        <dbReference type="Google" id="ProtNLM"/>
    </source>
</evidence>
<name>A0A1X0NF36_9TRYP</name>
<evidence type="ECO:0000313" key="3">
    <source>
        <dbReference type="EMBL" id="ORC83164.1"/>
    </source>
</evidence>
<protein>
    <recommendedName>
        <fullName evidence="5">Mucin-associated surface protein (MASP)</fullName>
    </recommendedName>
</protein>
<feature type="region of interest" description="Disordered" evidence="1">
    <location>
        <begin position="143"/>
        <end position="231"/>
    </location>
</feature>
<evidence type="ECO:0000313" key="4">
    <source>
        <dbReference type="Proteomes" id="UP000192257"/>
    </source>
</evidence>
<dbReference type="VEuPathDB" id="TriTrypDB:TM35_000761090"/>
<dbReference type="Proteomes" id="UP000192257">
    <property type="component" value="Unassembled WGS sequence"/>
</dbReference>
<feature type="compositionally biased region" description="Low complexity" evidence="1">
    <location>
        <begin position="118"/>
        <end position="128"/>
    </location>
</feature>
<keyword evidence="2" id="KW-0732">Signal</keyword>
<reference evidence="3 4" key="1">
    <citation type="submission" date="2017-03" db="EMBL/GenBank/DDBJ databases">
        <title>An alternative strategy for trypanosome survival in the mammalian bloodstream revealed through genome and transcriptome analysis of the ubiquitous bovine parasite Trypanosoma (Megatrypanum) theileri.</title>
        <authorList>
            <person name="Kelly S."/>
            <person name="Ivens A."/>
            <person name="Mott A."/>
            <person name="O'Neill E."/>
            <person name="Emms D."/>
            <person name="Macleod O."/>
            <person name="Voorheis P."/>
            <person name="Matthews J."/>
            <person name="Matthews K."/>
            <person name="Carrington M."/>
        </authorList>
    </citation>
    <scope>NUCLEOTIDE SEQUENCE [LARGE SCALE GENOMIC DNA]</scope>
    <source>
        <strain evidence="3">Edinburgh</strain>
    </source>
</reference>
<comment type="caution">
    <text evidence="3">The sequence shown here is derived from an EMBL/GenBank/DDBJ whole genome shotgun (WGS) entry which is preliminary data.</text>
</comment>
<dbReference type="EMBL" id="NBCO01000076">
    <property type="protein sequence ID" value="ORC83164.1"/>
    <property type="molecule type" value="Genomic_DNA"/>
</dbReference>